<feature type="region of interest" description="Disordered" evidence="1">
    <location>
        <begin position="1"/>
        <end position="38"/>
    </location>
</feature>
<organism evidence="2 3">
    <name type="scientific">Paxillus rubicundulus Ve08.2h10</name>
    <dbReference type="NCBI Taxonomy" id="930991"/>
    <lineage>
        <taxon>Eukaryota</taxon>
        <taxon>Fungi</taxon>
        <taxon>Dikarya</taxon>
        <taxon>Basidiomycota</taxon>
        <taxon>Agaricomycotina</taxon>
        <taxon>Agaricomycetes</taxon>
        <taxon>Agaricomycetidae</taxon>
        <taxon>Boletales</taxon>
        <taxon>Paxilineae</taxon>
        <taxon>Paxillaceae</taxon>
        <taxon>Paxillus</taxon>
    </lineage>
</organism>
<dbReference type="HOGENOM" id="CLU_2270189_0_0_1"/>
<dbReference type="EMBL" id="KN825184">
    <property type="protein sequence ID" value="KIK93444.1"/>
    <property type="molecule type" value="Genomic_DNA"/>
</dbReference>
<reference evidence="2 3" key="1">
    <citation type="submission" date="2014-04" db="EMBL/GenBank/DDBJ databases">
        <authorList>
            <consortium name="DOE Joint Genome Institute"/>
            <person name="Kuo A."/>
            <person name="Kohler A."/>
            <person name="Jargeat P."/>
            <person name="Nagy L.G."/>
            <person name="Floudas D."/>
            <person name="Copeland A."/>
            <person name="Barry K.W."/>
            <person name="Cichocki N."/>
            <person name="Veneault-Fourrey C."/>
            <person name="LaButti K."/>
            <person name="Lindquist E.A."/>
            <person name="Lipzen A."/>
            <person name="Lundell T."/>
            <person name="Morin E."/>
            <person name="Murat C."/>
            <person name="Sun H."/>
            <person name="Tunlid A."/>
            <person name="Henrissat B."/>
            <person name="Grigoriev I.V."/>
            <person name="Hibbett D.S."/>
            <person name="Martin F."/>
            <person name="Nordberg H.P."/>
            <person name="Cantor M.N."/>
            <person name="Hua S.X."/>
        </authorList>
    </citation>
    <scope>NUCLEOTIDE SEQUENCE [LARGE SCALE GENOMIC DNA]</scope>
    <source>
        <strain evidence="2 3">Ve08.2h10</strain>
    </source>
</reference>
<sequence>GPNESKFDPTSQKRTRHLSPARNGHQCSKSMIRPRNSSPTVEMVYPNLPANFQLHLCISECPPSRFQPPLHASAVSVSSAPVRSQPTRTFSRSPAFSASPARF</sequence>
<gene>
    <name evidence="2" type="ORF">PAXRUDRAFT_828973</name>
</gene>
<evidence type="ECO:0000256" key="1">
    <source>
        <dbReference type="SAM" id="MobiDB-lite"/>
    </source>
</evidence>
<evidence type="ECO:0000313" key="3">
    <source>
        <dbReference type="Proteomes" id="UP000054538"/>
    </source>
</evidence>
<proteinExistence type="predicted"/>
<dbReference type="InParanoid" id="A0A0D0E0P8"/>
<dbReference type="Proteomes" id="UP000054538">
    <property type="component" value="Unassembled WGS sequence"/>
</dbReference>
<dbReference type="AlphaFoldDB" id="A0A0D0E0P8"/>
<keyword evidence="3" id="KW-1185">Reference proteome</keyword>
<feature type="compositionally biased region" description="Polar residues" evidence="1">
    <location>
        <begin position="25"/>
        <end position="38"/>
    </location>
</feature>
<accession>A0A0D0E0P8</accession>
<reference evidence="3" key="2">
    <citation type="submission" date="2015-01" db="EMBL/GenBank/DDBJ databases">
        <title>Evolutionary Origins and Diversification of the Mycorrhizal Mutualists.</title>
        <authorList>
            <consortium name="DOE Joint Genome Institute"/>
            <consortium name="Mycorrhizal Genomics Consortium"/>
            <person name="Kohler A."/>
            <person name="Kuo A."/>
            <person name="Nagy L.G."/>
            <person name="Floudas D."/>
            <person name="Copeland A."/>
            <person name="Barry K.W."/>
            <person name="Cichocki N."/>
            <person name="Veneault-Fourrey C."/>
            <person name="LaButti K."/>
            <person name="Lindquist E.A."/>
            <person name="Lipzen A."/>
            <person name="Lundell T."/>
            <person name="Morin E."/>
            <person name="Murat C."/>
            <person name="Riley R."/>
            <person name="Ohm R."/>
            <person name="Sun H."/>
            <person name="Tunlid A."/>
            <person name="Henrissat B."/>
            <person name="Grigoriev I.V."/>
            <person name="Hibbett D.S."/>
            <person name="Martin F."/>
        </authorList>
    </citation>
    <scope>NUCLEOTIDE SEQUENCE [LARGE SCALE GENOMIC DNA]</scope>
    <source>
        <strain evidence="3">Ve08.2h10</strain>
    </source>
</reference>
<protein>
    <submittedName>
        <fullName evidence="2">Uncharacterized protein</fullName>
    </submittedName>
</protein>
<name>A0A0D0E0P8_9AGAM</name>
<feature type="non-terminal residue" evidence="2">
    <location>
        <position position="1"/>
    </location>
</feature>
<evidence type="ECO:0000313" key="2">
    <source>
        <dbReference type="EMBL" id="KIK93444.1"/>
    </source>
</evidence>
<feature type="region of interest" description="Disordered" evidence="1">
    <location>
        <begin position="78"/>
        <end position="103"/>
    </location>
</feature>